<dbReference type="EMBL" id="WNWS01000394">
    <property type="protein sequence ID" value="KAE9968733.1"/>
    <property type="molecule type" value="Genomic_DNA"/>
</dbReference>
<feature type="compositionally biased region" description="Basic and acidic residues" evidence="1">
    <location>
        <begin position="111"/>
        <end position="122"/>
    </location>
</feature>
<evidence type="ECO:0000313" key="2">
    <source>
        <dbReference type="EMBL" id="KAE9968733.1"/>
    </source>
</evidence>
<name>A0A8H3UGC9_VENIN</name>
<organism evidence="2 3">
    <name type="scientific">Venturia inaequalis</name>
    <name type="common">Apple scab fungus</name>
    <dbReference type="NCBI Taxonomy" id="5025"/>
    <lineage>
        <taxon>Eukaryota</taxon>
        <taxon>Fungi</taxon>
        <taxon>Dikarya</taxon>
        <taxon>Ascomycota</taxon>
        <taxon>Pezizomycotina</taxon>
        <taxon>Dothideomycetes</taxon>
        <taxon>Pleosporomycetidae</taxon>
        <taxon>Venturiales</taxon>
        <taxon>Venturiaceae</taxon>
        <taxon>Venturia</taxon>
    </lineage>
</organism>
<reference evidence="2 3" key="1">
    <citation type="submission" date="2018-12" db="EMBL/GenBank/DDBJ databases">
        <title>Venturia inaequalis Genome Resource.</title>
        <authorList>
            <person name="Lichtner F.J."/>
        </authorList>
    </citation>
    <scope>NUCLEOTIDE SEQUENCE [LARGE SCALE GENOMIC DNA]</scope>
    <source>
        <strain evidence="2 3">120213</strain>
    </source>
</reference>
<dbReference type="AlphaFoldDB" id="A0A8H3UGC9"/>
<protein>
    <submittedName>
        <fullName evidence="2">Uncharacterized protein</fullName>
    </submittedName>
</protein>
<evidence type="ECO:0000256" key="1">
    <source>
        <dbReference type="SAM" id="MobiDB-lite"/>
    </source>
</evidence>
<evidence type="ECO:0000313" key="3">
    <source>
        <dbReference type="Proteomes" id="UP000447873"/>
    </source>
</evidence>
<accession>A0A8H3UGC9</accession>
<feature type="compositionally biased region" description="Acidic residues" evidence="1">
    <location>
        <begin position="123"/>
        <end position="151"/>
    </location>
</feature>
<gene>
    <name evidence="2" type="ORF">EG328_007299</name>
</gene>
<dbReference type="Proteomes" id="UP000447873">
    <property type="component" value="Unassembled WGS sequence"/>
</dbReference>
<feature type="compositionally biased region" description="Low complexity" evidence="1">
    <location>
        <begin position="79"/>
        <end position="96"/>
    </location>
</feature>
<feature type="region of interest" description="Disordered" evidence="1">
    <location>
        <begin position="79"/>
        <end position="151"/>
    </location>
</feature>
<comment type="caution">
    <text evidence="2">The sequence shown here is derived from an EMBL/GenBank/DDBJ whole genome shotgun (WGS) entry which is preliminary data.</text>
</comment>
<sequence>MDSTSSPTEPEKGSKPCSICNRPRNVLIRCQIDATQKWHFVCTGKCWNEVSGGKVDGPGFPHYRYGGMWKNKHAGASAKIKGKAKAGNGEAKAGNGEAERKGKVKVKGSGSRKEGRLGRDGLGEMDDGTAGDGGNEVEEEDDAEEALLEDL</sequence>
<proteinExistence type="predicted"/>